<dbReference type="AlphaFoldDB" id="A0A8A1MK69"/>
<protein>
    <submittedName>
        <fullName evidence="1">Ubiquitin conjugating enzyme</fullName>
    </submittedName>
</protein>
<sequence length="25" mass="2875">CLTKRFYALAVKSVRSSMARTCLLR</sequence>
<name>A0A8A1MK69_AJECA</name>
<dbReference type="Proteomes" id="UP000663671">
    <property type="component" value="Chromosome 1"/>
</dbReference>
<accession>A0A8A1MK69</accession>
<evidence type="ECO:0000313" key="1">
    <source>
        <dbReference type="EMBL" id="QSS64962.1"/>
    </source>
</evidence>
<evidence type="ECO:0000313" key="2">
    <source>
        <dbReference type="Proteomes" id="UP000663671"/>
    </source>
</evidence>
<dbReference type="EMBL" id="CP069114">
    <property type="protein sequence ID" value="QSS64962.1"/>
    <property type="molecule type" value="Genomic_DNA"/>
</dbReference>
<gene>
    <name evidence="1" type="ORF">I7I51_02040</name>
</gene>
<feature type="non-terminal residue" evidence="1">
    <location>
        <position position="1"/>
    </location>
</feature>
<organism evidence="1 2">
    <name type="scientific">Ajellomyces capsulatus</name>
    <name type="common">Darling's disease fungus</name>
    <name type="synonym">Histoplasma capsulatum</name>
    <dbReference type="NCBI Taxonomy" id="5037"/>
    <lineage>
        <taxon>Eukaryota</taxon>
        <taxon>Fungi</taxon>
        <taxon>Dikarya</taxon>
        <taxon>Ascomycota</taxon>
        <taxon>Pezizomycotina</taxon>
        <taxon>Eurotiomycetes</taxon>
        <taxon>Eurotiomycetidae</taxon>
        <taxon>Onygenales</taxon>
        <taxon>Ajellomycetaceae</taxon>
        <taxon>Histoplasma</taxon>
    </lineage>
</organism>
<proteinExistence type="predicted"/>
<reference evidence="1" key="1">
    <citation type="submission" date="2021-01" db="EMBL/GenBank/DDBJ databases">
        <title>Chromosome-level genome assembly of a human fungal pathogen reveals clustering of transcriptionally co-regulated genes.</title>
        <authorList>
            <person name="Voorhies M."/>
            <person name="Cohen S."/>
            <person name="Shea T.P."/>
            <person name="Petrus S."/>
            <person name="Munoz J.F."/>
            <person name="Poplawski S."/>
            <person name="Goldman W.E."/>
            <person name="Michael T."/>
            <person name="Cuomo C.A."/>
            <person name="Sil A."/>
            <person name="Beyhan S."/>
        </authorList>
    </citation>
    <scope>NUCLEOTIDE SEQUENCE</scope>
    <source>
        <strain evidence="1">WU24</strain>
    </source>
</reference>
<dbReference type="VEuPathDB" id="FungiDB:I7I51_02040"/>